<name>A0AAV4RY15_9ARAC</name>
<accession>A0AAV4RY15</accession>
<comment type="caution">
    <text evidence="1">The sequence shown here is derived from an EMBL/GenBank/DDBJ whole genome shotgun (WGS) entry which is preliminary data.</text>
</comment>
<protein>
    <submittedName>
        <fullName evidence="1">Uncharacterized protein</fullName>
    </submittedName>
</protein>
<proteinExistence type="predicted"/>
<reference evidence="1 2" key="1">
    <citation type="submission" date="2021-06" db="EMBL/GenBank/DDBJ databases">
        <title>Caerostris darwini draft genome.</title>
        <authorList>
            <person name="Kono N."/>
            <person name="Arakawa K."/>
        </authorList>
    </citation>
    <scope>NUCLEOTIDE SEQUENCE [LARGE SCALE GENOMIC DNA]</scope>
</reference>
<dbReference type="EMBL" id="BPLQ01006783">
    <property type="protein sequence ID" value="GIY25175.1"/>
    <property type="molecule type" value="Genomic_DNA"/>
</dbReference>
<evidence type="ECO:0000313" key="1">
    <source>
        <dbReference type="EMBL" id="GIY25175.1"/>
    </source>
</evidence>
<dbReference type="Proteomes" id="UP001054837">
    <property type="component" value="Unassembled WGS sequence"/>
</dbReference>
<keyword evidence="2" id="KW-1185">Reference proteome</keyword>
<gene>
    <name evidence="1" type="ORF">CDAR_615471</name>
</gene>
<sequence>MQASRNALFASASRGVQMAQAVPNRKARFSLAQNLFFWRESFSWSAGLVCLKLSPISDLVDEQSEKCFIYGCVRCKLTVKESTDHDTTKFTDTTF</sequence>
<evidence type="ECO:0000313" key="2">
    <source>
        <dbReference type="Proteomes" id="UP001054837"/>
    </source>
</evidence>
<organism evidence="1 2">
    <name type="scientific">Caerostris darwini</name>
    <dbReference type="NCBI Taxonomy" id="1538125"/>
    <lineage>
        <taxon>Eukaryota</taxon>
        <taxon>Metazoa</taxon>
        <taxon>Ecdysozoa</taxon>
        <taxon>Arthropoda</taxon>
        <taxon>Chelicerata</taxon>
        <taxon>Arachnida</taxon>
        <taxon>Araneae</taxon>
        <taxon>Araneomorphae</taxon>
        <taxon>Entelegynae</taxon>
        <taxon>Araneoidea</taxon>
        <taxon>Araneidae</taxon>
        <taxon>Caerostris</taxon>
    </lineage>
</organism>
<dbReference type="AlphaFoldDB" id="A0AAV4RY15"/>